<proteinExistence type="predicted"/>
<gene>
    <name evidence="3" type="ORF">C457_15260</name>
</gene>
<keyword evidence="1" id="KW-0472">Membrane</keyword>
<accession>M0G1J4</accession>
<reference evidence="3 4" key="1">
    <citation type="journal article" date="2014" name="PLoS Genet.">
        <title>Phylogenetically driven sequencing of extremely halophilic archaea reveals strategies for static and dynamic osmo-response.</title>
        <authorList>
            <person name="Becker E.A."/>
            <person name="Seitzer P.M."/>
            <person name="Tritt A."/>
            <person name="Larsen D."/>
            <person name="Krusor M."/>
            <person name="Yao A.I."/>
            <person name="Wu D."/>
            <person name="Madern D."/>
            <person name="Eisen J.A."/>
            <person name="Darling A.E."/>
            <person name="Facciotti M.T."/>
        </authorList>
    </citation>
    <scope>NUCLEOTIDE SEQUENCE [LARGE SCALE GENOMIC DNA]</scope>
    <source>
        <strain evidence="4">DSM 18310 / JCM 13924 / TL6</strain>
    </source>
</reference>
<evidence type="ECO:0000313" key="4">
    <source>
        <dbReference type="Proteomes" id="UP000011559"/>
    </source>
</evidence>
<dbReference type="InterPro" id="IPR058284">
    <property type="entry name" value="DUF7978"/>
</dbReference>
<evidence type="ECO:0000256" key="1">
    <source>
        <dbReference type="SAM" id="Phobius"/>
    </source>
</evidence>
<dbReference type="Pfam" id="PF25933">
    <property type="entry name" value="DUF7978"/>
    <property type="match status" value="1"/>
</dbReference>
<protein>
    <recommendedName>
        <fullName evidence="2">DUF7978 domain-containing protein</fullName>
    </recommendedName>
</protein>
<organism evidence="3 4">
    <name type="scientific">Haloferax prahovense (strain DSM 18310 / JCM 13924 / TL6)</name>
    <dbReference type="NCBI Taxonomy" id="1227461"/>
    <lineage>
        <taxon>Archaea</taxon>
        <taxon>Methanobacteriati</taxon>
        <taxon>Methanobacteriota</taxon>
        <taxon>Stenosarchaea group</taxon>
        <taxon>Halobacteria</taxon>
        <taxon>Halobacteriales</taxon>
        <taxon>Haloferacaceae</taxon>
        <taxon>Haloferax</taxon>
    </lineage>
</organism>
<dbReference type="EMBL" id="AOLG01000050">
    <property type="protein sequence ID" value="ELZ66146.1"/>
    <property type="molecule type" value="Genomic_DNA"/>
</dbReference>
<evidence type="ECO:0000259" key="2">
    <source>
        <dbReference type="Pfam" id="PF25933"/>
    </source>
</evidence>
<dbReference type="PATRIC" id="fig|1227461.3.peg.2985"/>
<dbReference type="Proteomes" id="UP000011559">
    <property type="component" value="Unassembled WGS sequence"/>
</dbReference>
<feature type="transmembrane region" description="Helical" evidence="1">
    <location>
        <begin position="163"/>
        <end position="185"/>
    </location>
</feature>
<feature type="domain" description="DUF7978" evidence="2">
    <location>
        <begin position="41"/>
        <end position="245"/>
    </location>
</feature>
<feature type="transmembrane region" description="Helical" evidence="1">
    <location>
        <begin position="39"/>
        <end position="65"/>
    </location>
</feature>
<sequence>MVRSVASPKILVSRATTTAHMPSPSPRLYSLPRDDEGRALLPTGFAAGVAAFVVGTLAVTAWLALATDGSFSTLDAATEMTAGKPVPSAFVPVWTFGGAMGLPVRLVETTGSGRAVVLRNLVDGLDGPADSWYWLGALPAACLFLAGVVTARLTAWSRRPAEGFVTGASVALGFAAAVAVAAVVARVGLGDVPPNADGFVRVGSTGFRPPDLDGDSVGLPLWGAFSGLVFGVGFGGLGGAAAALVERLVATTVRNRSKNA</sequence>
<keyword evidence="4" id="KW-1185">Reference proteome</keyword>
<dbReference type="AlphaFoldDB" id="M0G1J4"/>
<feature type="transmembrane region" description="Helical" evidence="1">
    <location>
        <begin position="132"/>
        <end position="151"/>
    </location>
</feature>
<feature type="transmembrane region" description="Helical" evidence="1">
    <location>
        <begin position="221"/>
        <end position="245"/>
    </location>
</feature>
<keyword evidence="1" id="KW-0812">Transmembrane</keyword>
<evidence type="ECO:0000313" key="3">
    <source>
        <dbReference type="EMBL" id="ELZ66146.1"/>
    </source>
</evidence>
<keyword evidence="1" id="KW-1133">Transmembrane helix</keyword>
<name>M0G1J4_HALPT</name>
<comment type="caution">
    <text evidence="3">The sequence shown here is derived from an EMBL/GenBank/DDBJ whole genome shotgun (WGS) entry which is preliminary data.</text>
</comment>